<comment type="caution">
    <text evidence="1">The sequence shown here is derived from an EMBL/GenBank/DDBJ whole genome shotgun (WGS) entry which is preliminary data.</text>
</comment>
<name>A0A8S9L0W3_BRACR</name>
<evidence type="ECO:0000313" key="1">
    <source>
        <dbReference type="EMBL" id="KAF2599243.1"/>
    </source>
</evidence>
<evidence type="ECO:0000313" key="2">
    <source>
        <dbReference type="Proteomes" id="UP000712281"/>
    </source>
</evidence>
<accession>A0A8S9L0W3</accession>
<organism evidence="1 2">
    <name type="scientific">Brassica cretica</name>
    <name type="common">Mustard</name>
    <dbReference type="NCBI Taxonomy" id="69181"/>
    <lineage>
        <taxon>Eukaryota</taxon>
        <taxon>Viridiplantae</taxon>
        <taxon>Streptophyta</taxon>
        <taxon>Embryophyta</taxon>
        <taxon>Tracheophyta</taxon>
        <taxon>Spermatophyta</taxon>
        <taxon>Magnoliopsida</taxon>
        <taxon>eudicotyledons</taxon>
        <taxon>Gunneridae</taxon>
        <taxon>Pentapetalae</taxon>
        <taxon>rosids</taxon>
        <taxon>malvids</taxon>
        <taxon>Brassicales</taxon>
        <taxon>Brassicaceae</taxon>
        <taxon>Brassiceae</taxon>
        <taxon>Brassica</taxon>
    </lineage>
</organism>
<gene>
    <name evidence="1" type="ORF">F2Q68_00011472</name>
</gene>
<dbReference type="AlphaFoldDB" id="A0A8S9L0W3"/>
<sequence>MIESDDQSILTGSDDNPVVEESLVVSDEFATEIVMKPDSLSESLESFTSDFRIFDIAGQKEDQNTDDKEENMSFSLGEKREHTMVKQSQKIFVESMSRVFLSLPNGYEDASETYVYSLGGLLANLVSLSCLDKYLCHDLNLKAHETYLQKFTARCIRLAKETSQWTEKENIFLDVLGQKSFNTLYLKDNHEDECEPKECWFGNQRMQVVQKRPHKIRTSKDKNNDVLTTSLGRKLKSTEADFNKGNNSPLQDDKAMIALAMEEYVVITVADENTLVNKLKVVGLPKLARAIQISRRLLVASLPRLPFAGMKFYLKHKWRFWIFLSKKKVEMSTEELLRTSTSQNCLLNASVSNLLTKQSQNCSFFEFFVQWKWYPPEQSYQAFSVWFLRRLRSSYDTQKKIQTDGFISSTKSPFCRIKLLDLRIKLSDLKTLISFYKLDEICQMFETSTTGLQTALLTSVENALTTALQNLRNRLAVQSLQAIFMEINSKDDLCGEYREIIGDPIFDIYDDDNHIQDLSNELNVQDQEAEYLKFSPEKCVQIFNKINSEDVYGHEKQNMNGVSWKEDCLGFLSYHDMVANITTKNQVKLVRVNRPAASVGFIETSTVLNSSWKLGFHTTVLVPFHDALKYNFEICWMMPFLFEVSLVRLPAKSDSLRANKVFVANVCSRVVPDRYPSIPDNVFLYYCDVTIWFTLWCL</sequence>
<protein>
    <submittedName>
        <fullName evidence="1">Uncharacterized protein</fullName>
    </submittedName>
</protein>
<reference evidence="1" key="1">
    <citation type="submission" date="2019-12" db="EMBL/GenBank/DDBJ databases">
        <title>Genome sequencing and annotation of Brassica cretica.</title>
        <authorList>
            <person name="Studholme D.J."/>
            <person name="Sarris P.F."/>
        </authorList>
    </citation>
    <scope>NUCLEOTIDE SEQUENCE</scope>
    <source>
        <strain evidence="1">PFS-001/15</strain>
        <tissue evidence="1">Leaf</tissue>
    </source>
</reference>
<dbReference type="Proteomes" id="UP000712281">
    <property type="component" value="Unassembled WGS sequence"/>
</dbReference>
<proteinExistence type="predicted"/>
<dbReference type="EMBL" id="QGKW02000717">
    <property type="protein sequence ID" value="KAF2599243.1"/>
    <property type="molecule type" value="Genomic_DNA"/>
</dbReference>